<dbReference type="AlphaFoldDB" id="A0A9P9AEG5"/>
<dbReference type="OrthoDB" id="5428901at2759"/>
<sequence>MKVLRETCQSTEALCYVFKTHKKSRRHRFRNYEGREEYGLVLCDEDGRSLRGARREQEGSGMMVQTAYAEAARYQSDGHVRVVRRPPVTFVSLTFWWRLLFLVYLVALMGVVIYYQLGIKELTNLRNFVEGRTLGMRFILSALGMVVIMCWDAIYCSVAIIAPYRRMASRPQGASQSVLAKRPTYAVTGIYAGIR</sequence>
<keyword evidence="1" id="KW-0472">Membrane</keyword>
<dbReference type="InterPro" id="IPR021840">
    <property type="entry name" value="DUF3433"/>
</dbReference>
<feature type="transmembrane region" description="Helical" evidence="1">
    <location>
        <begin position="95"/>
        <end position="117"/>
    </location>
</feature>
<comment type="caution">
    <text evidence="2">The sequence shown here is derived from an EMBL/GenBank/DDBJ whole genome shotgun (WGS) entry which is preliminary data.</text>
</comment>
<gene>
    <name evidence="2" type="ORF">F5X68DRAFT_227807</name>
</gene>
<name>A0A9P9AEG5_9PEZI</name>
<accession>A0A9P9AEG5</accession>
<evidence type="ECO:0000313" key="2">
    <source>
        <dbReference type="EMBL" id="KAH6693398.1"/>
    </source>
</evidence>
<dbReference type="EMBL" id="JAGSXJ010000003">
    <property type="protein sequence ID" value="KAH6693398.1"/>
    <property type="molecule type" value="Genomic_DNA"/>
</dbReference>
<reference evidence="2" key="1">
    <citation type="journal article" date="2021" name="Nat. Commun.">
        <title>Genetic determinants of endophytism in the Arabidopsis root mycobiome.</title>
        <authorList>
            <person name="Mesny F."/>
            <person name="Miyauchi S."/>
            <person name="Thiergart T."/>
            <person name="Pickel B."/>
            <person name="Atanasova L."/>
            <person name="Karlsson M."/>
            <person name="Huettel B."/>
            <person name="Barry K.W."/>
            <person name="Haridas S."/>
            <person name="Chen C."/>
            <person name="Bauer D."/>
            <person name="Andreopoulos W."/>
            <person name="Pangilinan J."/>
            <person name="LaButti K."/>
            <person name="Riley R."/>
            <person name="Lipzen A."/>
            <person name="Clum A."/>
            <person name="Drula E."/>
            <person name="Henrissat B."/>
            <person name="Kohler A."/>
            <person name="Grigoriev I.V."/>
            <person name="Martin F.M."/>
            <person name="Hacquard S."/>
        </authorList>
    </citation>
    <scope>NUCLEOTIDE SEQUENCE</scope>
    <source>
        <strain evidence="2">MPI-SDFR-AT-0117</strain>
    </source>
</reference>
<organism evidence="2 3">
    <name type="scientific">Plectosphaerella plurivora</name>
    <dbReference type="NCBI Taxonomy" id="936078"/>
    <lineage>
        <taxon>Eukaryota</taxon>
        <taxon>Fungi</taxon>
        <taxon>Dikarya</taxon>
        <taxon>Ascomycota</taxon>
        <taxon>Pezizomycotina</taxon>
        <taxon>Sordariomycetes</taxon>
        <taxon>Hypocreomycetidae</taxon>
        <taxon>Glomerellales</taxon>
        <taxon>Plectosphaerellaceae</taxon>
        <taxon>Plectosphaerella</taxon>
    </lineage>
</organism>
<keyword evidence="1" id="KW-0812">Transmembrane</keyword>
<dbReference type="Pfam" id="PF11915">
    <property type="entry name" value="DUF3433"/>
    <property type="match status" value="1"/>
</dbReference>
<proteinExistence type="predicted"/>
<dbReference type="Proteomes" id="UP000770015">
    <property type="component" value="Unassembled WGS sequence"/>
</dbReference>
<keyword evidence="1" id="KW-1133">Transmembrane helix</keyword>
<keyword evidence="3" id="KW-1185">Reference proteome</keyword>
<feature type="transmembrane region" description="Helical" evidence="1">
    <location>
        <begin position="137"/>
        <end position="162"/>
    </location>
</feature>
<evidence type="ECO:0000313" key="3">
    <source>
        <dbReference type="Proteomes" id="UP000770015"/>
    </source>
</evidence>
<evidence type="ECO:0000256" key="1">
    <source>
        <dbReference type="SAM" id="Phobius"/>
    </source>
</evidence>
<protein>
    <submittedName>
        <fullName evidence="2">Uncharacterized protein</fullName>
    </submittedName>
</protein>